<feature type="region of interest" description="Disordered" evidence="1">
    <location>
        <begin position="1"/>
        <end position="22"/>
    </location>
</feature>
<dbReference type="AlphaFoldDB" id="A0A0E9QVQ2"/>
<protein>
    <submittedName>
        <fullName evidence="2">Uncharacterized protein</fullName>
    </submittedName>
</protein>
<proteinExistence type="predicted"/>
<dbReference type="EMBL" id="GBXM01088045">
    <property type="protein sequence ID" value="JAH20532.1"/>
    <property type="molecule type" value="Transcribed_RNA"/>
</dbReference>
<organism evidence="2">
    <name type="scientific">Anguilla anguilla</name>
    <name type="common">European freshwater eel</name>
    <name type="synonym">Muraena anguilla</name>
    <dbReference type="NCBI Taxonomy" id="7936"/>
    <lineage>
        <taxon>Eukaryota</taxon>
        <taxon>Metazoa</taxon>
        <taxon>Chordata</taxon>
        <taxon>Craniata</taxon>
        <taxon>Vertebrata</taxon>
        <taxon>Euteleostomi</taxon>
        <taxon>Actinopterygii</taxon>
        <taxon>Neopterygii</taxon>
        <taxon>Teleostei</taxon>
        <taxon>Anguilliformes</taxon>
        <taxon>Anguillidae</taxon>
        <taxon>Anguilla</taxon>
    </lineage>
</organism>
<evidence type="ECO:0000313" key="2">
    <source>
        <dbReference type="EMBL" id="JAH20532.1"/>
    </source>
</evidence>
<accession>A0A0E9QVQ2</accession>
<reference evidence="2" key="2">
    <citation type="journal article" date="2015" name="Fish Shellfish Immunol.">
        <title>Early steps in the European eel (Anguilla anguilla)-Vibrio vulnificus interaction in the gills: Role of the RtxA13 toxin.</title>
        <authorList>
            <person name="Callol A."/>
            <person name="Pajuelo D."/>
            <person name="Ebbesson L."/>
            <person name="Teles M."/>
            <person name="MacKenzie S."/>
            <person name="Amaro C."/>
        </authorList>
    </citation>
    <scope>NUCLEOTIDE SEQUENCE</scope>
</reference>
<sequence>MEGTLDRPHAPPPRFHPAKRNYNLCEQF</sequence>
<evidence type="ECO:0000256" key="1">
    <source>
        <dbReference type="SAM" id="MobiDB-lite"/>
    </source>
</evidence>
<name>A0A0E9QVQ2_ANGAN</name>
<reference evidence="2" key="1">
    <citation type="submission" date="2014-11" db="EMBL/GenBank/DDBJ databases">
        <authorList>
            <person name="Amaro Gonzalez C."/>
        </authorList>
    </citation>
    <scope>NUCLEOTIDE SEQUENCE</scope>
</reference>